<sequence length="64" mass="7435">MPLALVLGKNYILRLKKINQKLYQCQIMNCLLYIPFHIIPGFAAHHTRISRGLMNRAWNSDPAQ</sequence>
<reference evidence="1" key="1">
    <citation type="journal article" date="2009" name="PLoS Genet.">
        <title>Sequencing, mapping, and analysis of 27,455 maize full-length cDNAs.</title>
        <authorList>
            <person name="Soderlund C."/>
            <person name="Descour A."/>
            <person name="Kudrna D."/>
            <person name="Bomhoff M."/>
            <person name="Boyd L."/>
            <person name="Currie J."/>
            <person name="Angelova A."/>
            <person name="Collura K."/>
            <person name="Wissotski M."/>
            <person name="Ashley E."/>
            <person name="Morrow D."/>
            <person name="Fernandes J."/>
            <person name="Walbot V."/>
            <person name="Yu Y."/>
        </authorList>
    </citation>
    <scope>NUCLEOTIDE SEQUENCE</scope>
    <source>
        <strain evidence="1">B73</strain>
    </source>
</reference>
<reference evidence="1" key="2">
    <citation type="submission" date="2012-06" db="EMBL/GenBank/DDBJ databases">
        <authorList>
            <person name="Yu Y."/>
            <person name="Currie J."/>
            <person name="Lomeli R."/>
            <person name="Angelova A."/>
            <person name="Collura K."/>
            <person name="Wissotski M."/>
            <person name="Campos D."/>
            <person name="Kudrna D."/>
            <person name="Golser W."/>
            <person name="Ashely E."/>
            <person name="Descour A."/>
            <person name="Fernandes J."/>
            <person name="Soderlund C."/>
            <person name="Walbot V."/>
        </authorList>
    </citation>
    <scope>NUCLEOTIDE SEQUENCE</scope>
    <source>
        <strain evidence="1">B73</strain>
    </source>
</reference>
<dbReference type="EMBL" id="BT084593">
    <property type="protein sequence ID" value="ACR34946.1"/>
    <property type="molecule type" value="mRNA"/>
</dbReference>
<dbReference type="AlphaFoldDB" id="C4J196"/>
<accession>C4J196</accession>
<evidence type="ECO:0000313" key="1">
    <source>
        <dbReference type="EMBL" id="ACR34946.1"/>
    </source>
</evidence>
<protein>
    <submittedName>
        <fullName evidence="1">Uncharacterized protein</fullName>
    </submittedName>
</protein>
<proteinExistence type="evidence at transcript level"/>
<name>C4J196_MAIZE</name>
<organism evidence="1">
    <name type="scientific">Zea mays</name>
    <name type="common">Maize</name>
    <dbReference type="NCBI Taxonomy" id="4577"/>
    <lineage>
        <taxon>Eukaryota</taxon>
        <taxon>Viridiplantae</taxon>
        <taxon>Streptophyta</taxon>
        <taxon>Embryophyta</taxon>
        <taxon>Tracheophyta</taxon>
        <taxon>Spermatophyta</taxon>
        <taxon>Magnoliopsida</taxon>
        <taxon>Liliopsida</taxon>
        <taxon>Poales</taxon>
        <taxon>Poaceae</taxon>
        <taxon>PACMAD clade</taxon>
        <taxon>Panicoideae</taxon>
        <taxon>Andropogonodae</taxon>
        <taxon>Andropogoneae</taxon>
        <taxon>Tripsacinae</taxon>
        <taxon>Zea</taxon>
    </lineage>
</organism>